<name>A0A399J7Q7_9MICC</name>
<organism evidence="2 3">
    <name type="scientific">Galactobacter valiniphilus</name>
    <dbReference type="NCBI Taxonomy" id="2676122"/>
    <lineage>
        <taxon>Bacteria</taxon>
        <taxon>Bacillati</taxon>
        <taxon>Actinomycetota</taxon>
        <taxon>Actinomycetes</taxon>
        <taxon>Micrococcales</taxon>
        <taxon>Micrococcaceae</taxon>
        <taxon>Galactobacter</taxon>
    </lineage>
</organism>
<feature type="domain" description="YchJ-like middle NTF2-like" evidence="1">
    <location>
        <begin position="56"/>
        <end position="150"/>
    </location>
</feature>
<evidence type="ECO:0000313" key="2">
    <source>
        <dbReference type="EMBL" id="RII41344.1"/>
    </source>
</evidence>
<comment type="caution">
    <text evidence="2">The sequence shown here is derived from an EMBL/GenBank/DDBJ whole genome shotgun (WGS) entry which is preliminary data.</text>
</comment>
<reference evidence="2 3" key="1">
    <citation type="submission" date="2018-07" db="EMBL/GenBank/DDBJ databases">
        <title>Arthrobacter sp. nov., isolated from raw cow's milk with high bacterial count.</title>
        <authorList>
            <person name="Hahne J."/>
            <person name="Isele D."/>
            <person name="Lipski A."/>
        </authorList>
    </citation>
    <scope>NUCLEOTIDE SEQUENCE [LARGE SCALE GENOMIC DNA]</scope>
    <source>
        <strain evidence="2 3">JZ R-35</strain>
    </source>
</reference>
<dbReference type="Proteomes" id="UP000265419">
    <property type="component" value="Unassembled WGS sequence"/>
</dbReference>
<dbReference type="EMBL" id="QQXK01000029">
    <property type="protein sequence ID" value="RII41344.1"/>
    <property type="molecule type" value="Genomic_DNA"/>
</dbReference>
<evidence type="ECO:0000259" key="1">
    <source>
        <dbReference type="Pfam" id="PF17775"/>
    </source>
</evidence>
<keyword evidence="3" id="KW-1185">Reference proteome</keyword>
<accession>A0A399J7Q7</accession>
<dbReference type="AlphaFoldDB" id="A0A399J7Q7"/>
<dbReference type="Pfam" id="PF17775">
    <property type="entry name" value="YchJ_M-like"/>
    <property type="match status" value="1"/>
</dbReference>
<proteinExistence type="predicted"/>
<dbReference type="InterPro" id="IPR048469">
    <property type="entry name" value="YchJ-like_M"/>
</dbReference>
<sequence>MSGAWIDAPCPCGGGALGSACCGRYLASAHGELALMSLRAGDQRVARAVEGDGAPTAEALMRSRYTAFAVLDAAYLLATWHASTRPVELELDPGMVWKRLLIQDTVAGGAADASGVVEFTAVYQDEDGRGRQTERSNFTREGGRWFYVDGQLGGA</sequence>
<dbReference type="InterPro" id="IPR032710">
    <property type="entry name" value="NTF2-like_dom_sf"/>
</dbReference>
<dbReference type="SUPFAM" id="SSF54427">
    <property type="entry name" value="NTF2-like"/>
    <property type="match status" value="1"/>
</dbReference>
<gene>
    <name evidence="2" type="ORF">DWB68_12995</name>
</gene>
<evidence type="ECO:0000313" key="3">
    <source>
        <dbReference type="Proteomes" id="UP000265419"/>
    </source>
</evidence>
<dbReference type="Gene3D" id="3.10.450.50">
    <property type="match status" value="1"/>
</dbReference>
<protein>
    <recommendedName>
        <fullName evidence="1">YchJ-like middle NTF2-like domain-containing protein</fullName>
    </recommendedName>
</protein>